<keyword evidence="4" id="KW-1185">Reference proteome</keyword>
<gene>
    <name evidence="3" type="ORF">GH714_034151</name>
</gene>
<dbReference type="AlphaFoldDB" id="A0A6A6K847"/>
<dbReference type="InterPro" id="IPR023780">
    <property type="entry name" value="Chromo_domain"/>
</dbReference>
<dbReference type="CDD" id="cd00303">
    <property type="entry name" value="retropepsin_like"/>
    <property type="match status" value="1"/>
</dbReference>
<feature type="domain" description="Chromo" evidence="1">
    <location>
        <begin position="203"/>
        <end position="237"/>
    </location>
</feature>
<accession>A0A6A6K847</accession>
<dbReference type="EMBL" id="JAAGAX010000018">
    <property type="protein sequence ID" value="KAF2284990.1"/>
    <property type="molecule type" value="Genomic_DNA"/>
</dbReference>
<dbReference type="Pfam" id="PF00385">
    <property type="entry name" value="Chromo"/>
    <property type="match status" value="1"/>
</dbReference>
<proteinExistence type="predicted"/>
<comment type="caution">
    <text evidence="3">The sequence shown here is derived from an EMBL/GenBank/DDBJ whole genome shotgun (WGS) entry which is preliminary data.</text>
</comment>
<evidence type="ECO:0000313" key="3">
    <source>
        <dbReference type="EMBL" id="KAF2284990.1"/>
    </source>
</evidence>
<protein>
    <submittedName>
        <fullName evidence="3">Uncharacterized protein</fullName>
    </submittedName>
</protein>
<evidence type="ECO:0000259" key="2">
    <source>
        <dbReference type="Pfam" id="PF17919"/>
    </source>
</evidence>
<dbReference type="SUPFAM" id="SSF54160">
    <property type="entry name" value="Chromo domain-like"/>
    <property type="match status" value="1"/>
</dbReference>
<sequence>MKRLTWNEMQKRRAQGLCFNCDEKFTTRHHCKGPQLLILDGEAEDAGTDEQDDSKVFQPKISLYALSRWTTQKTIDRMANVLHLPATPIKPFDVKVADGKPLTCRGKFDNVNILIQGIPFALTLYALPVNGLDVVLGIHWLAQLGMVGKLEWPKEADKAFQELKKAMTTTPTLAMPNFQEPFVIEAYASGEGIVDDDGDVLKEPEAVLDTRWVKKGSKLVEQSLIKWKHLPTEEATWKMLKTSKTHLSTLRTRSVILFLSIVI</sequence>
<dbReference type="SUPFAM" id="SSF56672">
    <property type="entry name" value="DNA/RNA polymerases"/>
    <property type="match status" value="1"/>
</dbReference>
<dbReference type="InterPro" id="IPR016197">
    <property type="entry name" value="Chromo-like_dom_sf"/>
</dbReference>
<dbReference type="InterPro" id="IPR043128">
    <property type="entry name" value="Rev_trsase/Diguanyl_cyclase"/>
</dbReference>
<dbReference type="Proteomes" id="UP000467840">
    <property type="component" value="Chromosome 12"/>
</dbReference>
<evidence type="ECO:0000259" key="1">
    <source>
        <dbReference type="Pfam" id="PF00385"/>
    </source>
</evidence>
<evidence type="ECO:0000313" key="4">
    <source>
        <dbReference type="Proteomes" id="UP000467840"/>
    </source>
</evidence>
<dbReference type="InterPro" id="IPR043502">
    <property type="entry name" value="DNA/RNA_pol_sf"/>
</dbReference>
<dbReference type="Pfam" id="PF17919">
    <property type="entry name" value="RT_RNaseH_2"/>
    <property type="match status" value="1"/>
</dbReference>
<name>A0A6A6K847_HEVBR</name>
<dbReference type="Gene3D" id="3.30.70.270">
    <property type="match status" value="1"/>
</dbReference>
<reference evidence="3 4" key="1">
    <citation type="journal article" date="2020" name="Mol. Plant">
        <title>The Chromosome-Based Rubber Tree Genome Provides New Insights into Spurge Genome Evolution and Rubber Biosynthesis.</title>
        <authorList>
            <person name="Liu J."/>
            <person name="Shi C."/>
            <person name="Shi C.C."/>
            <person name="Li W."/>
            <person name="Zhang Q.J."/>
            <person name="Zhang Y."/>
            <person name="Li K."/>
            <person name="Lu H.F."/>
            <person name="Shi C."/>
            <person name="Zhu S.T."/>
            <person name="Xiao Z.Y."/>
            <person name="Nan H."/>
            <person name="Yue Y."/>
            <person name="Zhu X.G."/>
            <person name="Wu Y."/>
            <person name="Hong X.N."/>
            <person name="Fan G.Y."/>
            <person name="Tong Y."/>
            <person name="Zhang D."/>
            <person name="Mao C.L."/>
            <person name="Liu Y.L."/>
            <person name="Hao S.J."/>
            <person name="Liu W.Q."/>
            <person name="Lv M.Q."/>
            <person name="Zhang H.B."/>
            <person name="Liu Y."/>
            <person name="Hu-Tang G.R."/>
            <person name="Wang J.P."/>
            <person name="Wang J.H."/>
            <person name="Sun Y.H."/>
            <person name="Ni S.B."/>
            <person name="Chen W.B."/>
            <person name="Zhang X.C."/>
            <person name="Jiao Y.N."/>
            <person name="Eichler E.E."/>
            <person name="Li G.H."/>
            <person name="Liu X."/>
            <person name="Gao L.Z."/>
        </authorList>
    </citation>
    <scope>NUCLEOTIDE SEQUENCE [LARGE SCALE GENOMIC DNA]</scope>
    <source>
        <strain evidence="4">cv. GT1</strain>
        <tissue evidence="3">Leaf</tissue>
    </source>
</reference>
<dbReference type="Pfam" id="PF08284">
    <property type="entry name" value="RVP_2"/>
    <property type="match status" value="1"/>
</dbReference>
<organism evidence="3 4">
    <name type="scientific">Hevea brasiliensis</name>
    <name type="common">Para rubber tree</name>
    <name type="synonym">Siphonia brasiliensis</name>
    <dbReference type="NCBI Taxonomy" id="3981"/>
    <lineage>
        <taxon>Eukaryota</taxon>
        <taxon>Viridiplantae</taxon>
        <taxon>Streptophyta</taxon>
        <taxon>Embryophyta</taxon>
        <taxon>Tracheophyta</taxon>
        <taxon>Spermatophyta</taxon>
        <taxon>Magnoliopsida</taxon>
        <taxon>eudicotyledons</taxon>
        <taxon>Gunneridae</taxon>
        <taxon>Pentapetalae</taxon>
        <taxon>rosids</taxon>
        <taxon>fabids</taxon>
        <taxon>Malpighiales</taxon>
        <taxon>Euphorbiaceae</taxon>
        <taxon>Crotonoideae</taxon>
        <taxon>Micrandreae</taxon>
        <taxon>Hevea</taxon>
    </lineage>
</organism>
<feature type="domain" description="Reverse transcriptase/retrotransposon-derived protein RNase H-like" evidence="2">
    <location>
        <begin position="152"/>
        <end position="193"/>
    </location>
</feature>
<dbReference type="InterPro" id="IPR041577">
    <property type="entry name" value="RT_RNaseH_2"/>
</dbReference>